<evidence type="ECO:0000256" key="2">
    <source>
        <dbReference type="SAM" id="Phobius"/>
    </source>
</evidence>
<organism evidence="3 4">
    <name type="scientific">Sphagnum troendelagicum</name>
    <dbReference type="NCBI Taxonomy" id="128251"/>
    <lineage>
        <taxon>Eukaryota</taxon>
        <taxon>Viridiplantae</taxon>
        <taxon>Streptophyta</taxon>
        <taxon>Embryophyta</taxon>
        <taxon>Bryophyta</taxon>
        <taxon>Sphagnophytina</taxon>
        <taxon>Sphagnopsida</taxon>
        <taxon>Sphagnales</taxon>
        <taxon>Sphagnaceae</taxon>
        <taxon>Sphagnum</taxon>
    </lineage>
</organism>
<dbReference type="InterPro" id="IPR025067">
    <property type="entry name" value="DUF4079"/>
</dbReference>
<evidence type="ECO:0000313" key="4">
    <source>
        <dbReference type="Proteomes" id="UP001497512"/>
    </source>
</evidence>
<evidence type="ECO:0000313" key="3">
    <source>
        <dbReference type="EMBL" id="CAK9222424.1"/>
    </source>
</evidence>
<keyword evidence="2" id="KW-1133">Transmembrane helix</keyword>
<reference evidence="3" key="1">
    <citation type="submission" date="2024-02" db="EMBL/GenBank/DDBJ databases">
        <authorList>
            <consortium name="ELIXIR-Norway"/>
            <consortium name="Elixir Norway"/>
        </authorList>
    </citation>
    <scope>NUCLEOTIDE SEQUENCE</scope>
</reference>
<dbReference type="Pfam" id="PF13301">
    <property type="entry name" value="DUF4079"/>
    <property type="match status" value="1"/>
</dbReference>
<dbReference type="Proteomes" id="UP001497512">
    <property type="component" value="Chromosome 4"/>
</dbReference>
<feature type="transmembrane region" description="Helical" evidence="2">
    <location>
        <begin position="241"/>
        <end position="263"/>
    </location>
</feature>
<evidence type="ECO:0000256" key="1">
    <source>
        <dbReference type="SAM" id="MobiDB-lite"/>
    </source>
</evidence>
<dbReference type="PANTHER" id="PTHR34679">
    <property type="match status" value="1"/>
</dbReference>
<proteinExistence type="predicted"/>
<keyword evidence="2" id="KW-0812">Transmembrane</keyword>
<dbReference type="EMBL" id="OZ019896">
    <property type="protein sequence ID" value="CAK9222424.1"/>
    <property type="molecule type" value="Genomic_DNA"/>
</dbReference>
<protein>
    <recommendedName>
        <fullName evidence="5">DUF4079 domain-containing protein</fullName>
    </recommendedName>
</protein>
<sequence>MAAAALGLGCGSLFLRGAAIRRRTSLFSSSSSSSSSSRNTDETERSNASSEFDAEKPLPGARILLTATAALTPLLFTAQDALALDGQFGILEGRIFALIHPVAMGTLLLATGWAGYLGWQWRRVRTIQDEINALKKQVPATVEGQAVPSPVQTQINELTETRKALLKGGFRDRHFNVGSILLGAGVLFSVYGGLNTFLRTGKLFPGPHLYAGAGITVLWALAAALVPAMQKGDDTARSIHIALNTVNLLLFIWQVPTGLEIVLKVFEFTKFP</sequence>
<feature type="transmembrane region" description="Helical" evidence="2">
    <location>
        <begin position="175"/>
        <end position="194"/>
    </location>
</feature>
<feature type="region of interest" description="Disordered" evidence="1">
    <location>
        <begin position="28"/>
        <end position="54"/>
    </location>
</feature>
<feature type="transmembrane region" description="Helical" evidence="2">
    <location>
        <begin position="209"/>
        <end position="229"/>
    </location>
</feature>
<feature type="transmembrane region" description="Helical" evidence="2">
    <location>
        <begin position="95"/>
        <end position="119"/>
    </location>
</feature>
<accession>A0ABP0UHU4</accession>
<keyword evidence="4" id="KW-1185">Reference proteome</keyword>
<name>A0ABP0UHU4_9BRYO</name>
<gene>
    <name evidence="3" type="ORF">CSSPTR1EN2_LOCUS16058</name>
</gene>
<keyword evidence="2" id="KW-0472">Membrane</keyword>
<evidence type="ECO:0008006" key="5">
    <source>
        <dbReference type="Google" id="ProtNLM"/>
    </source>
</evidence>
<feature type="compositionally biased region" description="Low complexity" evidence="1">
    <location>
        <begin position="28"/>
        <end position="37"/>
    </location>
</feature>
<dbReference type="PANTHER" id="PTHR34679:SF2">
    <property type="entry name" value="OS02G0122500 PROTEIN"/>
    <property type="match status" value="1"/>
</dbReference>